<reference evidence="1" key="1">
    <citation type="submission" date="2020-04" db="EMBL/GenBank/DDBJ databases">
        <authorList>
            <person name="Chiriac C."/>
            <person name="Salcher M."/>
            <person name="Ghai R."/>
            <person name="Kavagutti S V."/>
        </authorList>
    </citation>
    <scope>NUCLEOTIDE SEQUENCE</scope>
</reference>
<dbReference type="EMBL" id="LR796517">
    <property type="protein sequence ID" value="CAB4149417.1"/>
    <property type="molecule type" value="Genomic_DNA"/>
</dbReference>
<organism evidence="1">
    <name type="scientific">uncultured Caudovirales phage</name>
    <dbReference type="NCBI Taxonomy" id="2100421"/>
    <lineage>
        <taxon>Viruses</taxon>
        <taxon>Duplodnaviria</taxon>
        <taxon>Heunggongvirae</taxon>
        <taxon>Uroviricota</taxon>
        <taxon>Caudoviricetes</taxon>
        <taxon>Peduoviridae</taxon>
        <taxon>Maltschvirus</taxon>
        <taxon>Maltschvirus maltsch</taxon>
    </lineage>
</organism>
<accession>A0A6J5MUC5</accession>
<proteinExistence type="predicted"/>
<name>A0A6J5MUC5_9CAUD</name>
<protein>
    <submittedName>
        <fullName evidence="1">Uncharacterized protein</fullName>
    </submittedName>
</protein>
<evidence type="ECO:0000313" key="1">
    <source>
        <dbReference type="EMBL" id="CAB4149417.1"/>
    </source>
</evidence>
<sequence length="111" mass="12540">METLNLQPPSVEWLTYRNDTTEMTVLLVDENDAALDLTDWDFTGKVREYPSDEDVIENLTITKTDNALTIILDNSDLPLTSYFDIEGVNSDNAKVSTVLRGRIAVEEDVTR</sequence>
<gene>
    <name evidence="1" type="ORF">UFOVP542_18</name>
</gene>